<comment type="function">
    <text evidence="1">VSG forms a coat on the surface of the parasite. The trypanosome evades the immune response of the host by expressing a series of antigenically distinct VSGs from an estimated 1000 VSG genes.</text>
</comment>
<evidence type="ECO:0000256" key="8">
    <source>
        <dbReference type="ARBA" id="ARBA00023288"/>
    </source>
</evidence>
<feature type="chain" id="PRO_5012045972" evidence="10">
    <location>
        <begin position="31"/>
        <end position="464"/>
    </location>
</feature>
<dbReference type="GO" id="GO:0005886">
    <property type="term" value="C:plasma membrane"/>
    <property type="evidence" value="ECO:0007669"/>
    <property type="project" value="UniProtKB-SubCell"/>
</dbReference>
<sequence length="464" mass="49991">MSLGLRRSKIIRRTLLAFPLALLATLAVFATDNDNSENAADFAVLCRLLRLAERGFDESRPVDIKLGTEYENSIKKATALADFNETNINLHKQQPAFGLKETDKALPRSPAAKTIAIKINRTAAVEAVLATAVEGAAKKTREAKQRANANLKKALYGDGDAIKLDDNGNALLQTANKDRLFGADAAVTKNCGGGSAAAKGSNSNARKTIINDIFCLFIQGEDANKKLCEQQGTAMSAADNLFDSNIATTKKSWGKLLKACPQHGEEITAAELAAALTAFRVRLGANEHPPTDAQANGKRHVHGYIDNTASGCTGATKQTCVNYAYNFLSTPPADIPWVKHIQNAIKEAKAIAETPIDTQAAQQQLASLNKTVWDLYDRAFETGTRNAAGAADDSSRANKAKAIADKKQECEKHKDNKAAFTEAKCEWKGGDNEKGECEVDEKQVAEQTNAAGRINEFVRALIEM</sequence>
<organism evidence="12">
    <name type="scientific">Trypanosoma brucei</name>
    <dbReference type="NCBI Taxonomy" id="5691"/>
    <lineage>
        <taxon>Eukaryota</taxon>
        <taxon>Discoba</taxon>
        <taxon>Euglenozoa</taxon>
        <taxon>Kinetoplastea</taxon>
        <taxon>Metakinetoplastina</taxon>
        <taxon>Trypanosomatida</taxon>
        <taxon>Trypanosomatidae</taxon>
        <taxon>Trypanosoma</taxon>
    </lineage>
</organism>
<proteinExistence type="predicted"/>
<evidence type="ECO:0000256" key="2">
    <source>
        <dbReference type="ARBA" id="ARBA00004609"/>
    </source>
</evidence>
<evidence type="ECO:0000256" key="5">
    <source>
        <dbReference type="ARBA" id="ARBA00022729"/>
    </source>
</evidence>
<evidence type="ECO:0000259" key="11">
    <source>
        <dbReference type="Pfam" id="PF13206"/>
    </source>
</evidence>
<evidence type="ECO:0000256" key="4">
    <source>
        <dbReference type="ARBA" id="ARBA00022622"/>
    </source>
</evidence>
<accession>A0A1J0R6G6</accession>
<keyword evidence="7" id="KW-0325">Glycoprotein</keyword>
<feature type="signal peptide" evidence="10">
    <location>
        <begin position="1"/>
        <end position="30"/>
    </location>
</feature>
<keyword evidence="4" id="KW-0336">GPI-anchor</keyword>
<protein>
    <submittedName>
        <fullName evidence="12">Variant surface glycoprotein 1125.1177</fullName>
    </submittedName>
</protein>
<name>A0A1J0R6G6_9TRYP</name>
<reference evidence="12" key="1">
    <citation type="submission" date="2016-08" db="EMBL/GenBank/DDBJ databases">
        <title>VSG repertoire of Trypanosoma brucei EATRO 1125.</title>
        <authorList>
            <person name="Cross G.A."/>
        </authorList>
    </citation>
    <scope>NUCLEOTIDE SEQUENCE</scope>
    <source>
        <strain evidence="12">EATRO 1125</strain>
    </source>
</reference>
<dbReference type="EMBL" id="KX699469">
    <property type="protein sequence ID" value="APD73425.1"/>
    <property type="molecule type" value="Genomic_DNA"/>
</dbReference>
<evidence type="ECO:0000313" key="12">
    <source>
        <dbReference type="EMBL" id="APD73425.1"/>
    </source>
</evidence>
<evidence type="ECO:0000256" key="9">
    <source>
        <dbReference type="SAM" id="MobiDB-lite"/>
    </source>
</evidence>
<evidence type="ECO:0000256" key="10">
    <source>
        <dbReference type="SAM" id="SignalP"/>
    </source>
</evidence>
<feature type="region of interest" description="Disordered" evidence="9">
    <location>
        <begin position="387"/>
        <end position="415"/>
    </location>
</feature>
<comment type="subcellular location">
    <subcellularLocation>
        <location evidence="2">Cell membrane</location>
        <topology evidence="2">Lipid-anchor</topology>
        <topology evidence="2">GPI-anchor</topology>
    </subcellularLocation>
</comment>
<keyword evidence="6" id="KW-0472">Membrane</keyword>
<evidence type="ECO:0000256" key="6">
    <source>
        <dbReference type="ARBA" id="ARBA00023136"/>
    </source>
</evidence>
<dbReference type="VEuPathDB" id="TriTrypDB:Tb427_000185400"/>
<evidence type="ECO:0000256" key="1">
    <source>
        <dbReference type="ARBA" id="ARBA00002523"/>
    </source>
</evidence>
<dbReference type="GO" id="GO:0098552">
    <property type="term" value="C:side of membrane"/>
    <property type="evidence" value="ECO:0007669"/>
    <property type="project" value="UniProtKB-KW"/>
</dbReference>
<keyword evidence="8" id="KW-0449">Lipoprotein</keyword>
<evidence type="ECO:0000256" key="3">
    <source>
        <dbReference type="ARBA" id="ARBA00022475"/>
    </source>
</evidence>
<evidence type="ECO:0000256" key="7">
    <source>
        <dbReference type="ARBA" id="ARBA00023180"/>
    </source>
</evidence>
<feature type="compositionally biased region" description="Basic and acidic residues" evidence="9">
    <location>
        <begin position="402"/>
        <end position="415"/>
    </location>
</feature>
<dbReference type="Pfam" id="PF13206">
    <property type="entry name" value="VSG_B"/>
    <property type="match status" value="1"/>
</dbReference>
<dbReference type="AlphaFoldDB" id="A0A1J0R6G6"/>
<keyword evidence="5 10" id="KW-0732">Signal</keyword>
<keyword evidence="3" id="KW-1003">Cell membrane</keyword>
<feature type="domain" description="Trypanosome variant surface glycoprotein B-type N-terminal" evidence="11">
    <location>
        <begin position="91"/>
        <end position="366"/>
    </location>
</feature>
<dbReference type="InterPro" id="IPR025932">
    <property type="entry name" value="Trypano_VSG_B_N_dom"/>
</dbReference>